<accession>A0A110B1R0</accession>
<keyword evidence="2" id="KW-1185">Reference proteome</keyword>
<evidence type="ECO:0000313" key="2">
    <source>
        <dbReference type="Proteomes" id="UP000218263"/>
    </source>
</evidence>
<sequence>MIKLVKHVLGILFILAFSFDCFSQQPVPVPLRRYRPVYVNPRQPGARIGPVATPGRRLESVKESYIGRQLNLTRPQARAFWPLYRQYVQDMTAVRIMRRQNNSPNAPNGSVQLQKDLEYETELVNIRKHYLDEFLRILPPEKISQLYKAEKEFNDEMVRQLSERSIRAGN</sequence>
<dbReference type="OrthoDB" id="675330at2"/>
<dbReference type="RefSeq" id="WP_096350407.1">
    <property type="nucleotide sequence ID" value="NZ_AP017313.1"/>
</dbReference>
<dbReference type="KEGG" id="mgot:MgSA37_01258"/>
<dbReference type="Proteomes" id="UP000218263">
    <property type="component" value="Chromosome"/>
</dbReference>
<gene>
    <name evidence="1" type="ORF">MgSA37_01258</name>
</gene>
<protein>
    <submittedName>
        <fullName evidence="1">Uncharacterized protein</fullName>
    </submittedName>
</protein>
<organism evidence="1 2">
    <name type="scientific">Mucilaginibacter gotjawali</name>
    <dbReference type="NCBI Taxonomy" id="1550579"/>
    <lineage>
        <taxon>Bacteria</taxon>
        <taxon>Pseudomonadati</taxon>
        <taxon>Bacteroidota</taxon>
        <taxon>Sphingobacteriia</taxon>
        <taxon>Sphingobacteriales</taxon>
        <taxon>Sphingobacteriaceae</taxon>
        <taxon>Mucilaginibacter</taxon>
    </lineage>
</organism>
<name>A0A110B1R0_9SPHI</name>
<reference evidence="1 2" key="1">
    <citation type="submission" date="2015-12" db="EMBL/GenBank/DDBJ databases">
        <title>Genome sequence of Mucilaginibacter gotjawali.</title>
        <authorList>
            <person name="Lee J.S."/>
            <person name="Lee K.C."/>
            <person name="Kim K.K."/>
            <person name="Lee B.W."/>
        </authorList>
    </citation>
    <scope>NUCLEOTIDE SEQUENCE [LARGE SCALE GENOMIC DNA]</scope>
    <source>
        <strain evidence="1 2">SA3-7</strain>
    </source>
</reference>
<evidence type="ECO:0000313" key="1">
    <source>
        <dbReference type="EMBL" id="BAU53091.1"/>
    </source>
</evidence>
<dbReference type="EMBL" id="AP017313">
    <property type="protein sequence ID" value="BAU53091.1"/>
    <property type="molecule type" value="Genomic_DNA"/>
</dbReference>
<proteinExistence type="predicted"/>
<dbReference type="AlphaFoldDB" id="A0A110B1R0"/>